<evidence type="ECO:0000256" key="2">
    <source>
        <dbReference type="ARBA" id="ARBA00022777"/>
    </source>
</evidence>
<dbReference type="FunFam" id="3.30.230.10:FF:000072">
    <property type="entry name" value="Diphosphomevalonate decarboxylase"/>
    <property type="match status" value="1"/>
</dbReference>
<name>U2FWI3_9GAMM</name>
<evidence type="ECO:0000259" key="6">
    <source>
        <dbReference type="Pfam" id="PF22700"/>
    </source>
</evidence>
<dbReference type="STRING" id="1033802.SSPSH_000813"/>
<dbReference type="PANTHER" id="PTHR10977">
    <property type="entry name" value="DIPHOSPHOMEVALONATE DECARBOXYLASE"/>
    <property type="match status" value="1"/>
</dbReference>
<gene>
    <name evidence="7" type="primary">mvaD</name>
    <name evidence="7" type="ORF">SSPSH_000813</name>
</gene>
<keyword evidence="2" id="KW-0418">Kinase</keyword>
<dbReference type="GO" id="GO:0016301">
    <property type="term" value="F:kinase activity"/>
    <property type="evidence" value="ECO:0007669"/>
    <property type="project" value="UniProtKB-KW"/>
</dbReference>
<dbReference type="InterPro" id="IPR053859">
    <property type="entry name" value="MVD-like_N"/>
</dbReference>
<feature type="domain" description="Mvd1 C-terminal" evidence="5">
    <location>
        <begin position="180"/>
        <end position="273"/>
    </location>
</feature>
<dbReference type="InterPro" id="IPR036554">
    <property type="entry name" value="GHMP_kinase_C_sf"/>
</dbReference>
<dbReference type="GO" id="GO:0005524">
    <property type="term" value="F:ATP binding"/>
    <property type="evidence" value="ECO:0007669"/>
    <property type="project" value="UniProtKB-KW"/>
</dbReference>
<dbReference type="Pfam" id="PF18376">
    <property type="entry name" value="MDD_C"/>
    <property type="match status" value="1"/>
</dbReference>
<dbReference type="AlphaFoldDB" id="U2FWI3"/>
<dbReference type="eggNOG" id="COG1577">
    <property type="taxonomic scope" value="Bacteria"/>
</dbReference>
<dbReference type="GO" id="GO:0019287">
    <property type="term" value="P:isopentenyl diphosphate biosynthetic process, mevalonate pathway"/>
    <property type="evidence" value="ECO:0007669"/>
    <property type="project" value="InterPro"/>
</dbReference>
<keyword evidence="3" id="KW-0067">ATP-binding</keyword>
<dbReference type="Gene3D" id="3.30.230.10">
    <property type="match status" value="2"/>
</dbReference>
<evidence type="ECO:0000259" key="5">
    <source>
        <dbReference type="Pfam" id="PF18376"/>
    </source>
</evidence>
<dbReference type="SUPFAM" id="SSF55060">
    <property type="entry name" value="GHMP Kinase, C-terminal domain"/>
    <property type="match status" value="2"/>
</dbReference>
<dbReference type="Proteomes" id="UP000006242">
    <property type="component" value="Unassembled WGS sequence"/>
</dbReference>
<dbReference type="NCBIfam" id="TIGR01240">
    <property type="entry name" value="mevDPdecarb"/>
    <property type="match status" value="1"/>
</dbReference>
<dbReference type="PRINTS" id="PR00959">
    <property type="entry name" value="MEVGALKINASE"/>
</dbReference>
<reference evidence="7 8" key="1">
    <citation type="journal article" date="2011" name="J. Bacteriol.">
        <title>Genome sequence of Salinisphaera shabanensis, a gammaproteobacterium from the harsh, variable environment of the brine-seawater interface of the Shaban Deep in the Red Sea.</title>
        <authorList>
            <person name="Antunes A."/>
            <person name="Alam I."/>
            <person name="Bajic V.B."/>
            <person name="Stingl U."/>
        </authorList>
    </citation>
    <scope>NUCLEOTIDE SEQUENCE [LARGE SCALE GENOMIC DNA]</scope>
    <source>
        <strain evidence="7 8">E1L3A</strain>
    </source>
</reference>
<keyword evidence="8" id="KW-1185">Reference proteome</keyword>
<protein>
    <submittedName>
        <fullName evidence="7">Diphosphomevalonate decarboxylase protein</fullName>
        <ecNumber evidence="7">4.1.1.33</ecNumber>
    </submittedName>
</protein>
<accession>U2FWI3</accession>
<dbReference type="InterPro" id="IPR020568">
    <property type="entry name" value="Ribosomal_Su5_D2-typ_SF"/>
</dbReference>
<evidence type="ECO:0000256" key="3">
    <source>
        <dbReference type="ARBA" id="ARBA00022840"/>
    </source>
</evidence>
<dbReference type="Pfam" id="PF22700">
    <property type="entry name" value="MVD-like_N"/>
    <property type="match status" value="1"/>
</dbReference>
<dbReference type="InterPro" id="IPR041431">
    <property type="entry name" value="Mvd1_C"/>
</dbReference>
<dbReference type="GO" id="GO:0004163">
    <property type="term" value="F:diphosphomevalonate decarboxylase activity"/>
    <property type="evidence" value="ECO:0007669"/>
    <property type="project" value="UniProtKB-EC"/>
</dbReference>
<feature type="domain" description="Diphosphomevalonate decarboxylase-like N-terminal" evidence="6">
    <location>
        <begin position="13"/>
        <end position="167"/>
    </location>
</feature>
<dbReference type="Pfam" id="PF00288">
    <property type="entry name" value="GHMP_kinases_N"/>
    <property type="match status" value="1"/>
</dbReference>
<reference evidence="7 8" key="2">
    <citation type="journal article" date="2013" name="PLoS ONE">
        <title>INDIGO - INtegrated Data Warehouse of MIcrobial GenOmes with Examples from the Red Sea Extremophiles.</title>
        <authorList>
            <person name="Alam I."/>
            <person name="Antunes A."/>
            <person name="Kamau A.A."/>
            <person name="Ba Alawi W."/>
            <person name="Kalkatawi M."/>
            <person name="Stingl U."/>
            <person name="Bajic V.B."/>
        </authorList>
    </citation>
    <scope>NUCLEOTIDE SEQUENCE [LARGE SCALE GENOMIC DNA]</scope>
    <source>
        <strain evidence="7 8">E1L3A</strain>
    </source>
</reference>
<keyword evidence="1" id="KW-0547">Nucleotide-binding</keyword>
<dbReference type="SUPFAM" id="SSF54211">
    <property type="entry name" value="Ribosomal protein S5 domain 2-like"/>
    <property type="match status" value="2"/>
</dbReference>
<dbReference type="GO" id="GO:0005829">
    <property type="term" value="C:cytosol"/>
    <property type="evidence" value="ECO:0007669"/>
    <property type="project" value="InterPro"/>
</dbReference>
<evidence type="ECO:0000259" key="4">
    <source>
        <dbReference type="Pfam" id="PF00288"/>
    </source>
</evidence>
<dbReference type="eggNOG" id="COG3407">
    <property type="taxonomic scope" value="Bacteria"/>
</dbReference>
<dbReference type="PANTHER" id="PTHR10977:SF3">
    <property type="entry name" value="DIPHOSPHOMEVALONATE DECARBOXYLASE"/>
    <property type="match status" value="1"/>
</dbReference>
<evidence type="ECO:0000313" key="7">
    <source>
        <dbReference type="EMBL" id="ERJ20254.1"/>
    </source>
</evidence>
<feature type="domain" description="GHMP kinase N-terminal" evidence="4">
    <location>
        <begin position="442"/>
        <end position="501"/>
    </location>
</feature>
<dbReference type="RefSeq" id="WP_021031383.1">
    <property type="nucleotide sequence ID" value="NZ_AFNV02000004.1"/>
</dbReference>
<dbReference type="Gene3D" id="3.30.70.890">
    <property type="entry name" value="GHMP kinase, C-terminal domain"/>
    <property type="match status" value="2"/>
</dbReference>
<comment type="caution">
    <text evidence="7">The sequence shown here is derived from an EMBL/GenBank/DDBJ whole genome shotgun (WGS) entry which is preliminary data.</text>
</comment>
<dbReference type="InterPro" id="IPR029765">
    <property type="entry name" value="Mev_diP_decarb"/>
</dbReference>
<dbReference type="EC" id="4.1.1.33" evidence="7"/>
<keyword evidence="2" id="KW-0808">Transferase</keyword>
<dbReference type="EMBL" id="AFNV02000004">
    <property type="protein sequence ID" value="ERJ20254.1"/>
    <property type="molecule type" value="Genomic_DNA"/>
</dbReference>
<proteinExistence type="predicted"/>
<dbReference type="InterPro" id="IPR014721">
    <property type="entry name" value="Ribsml_uS5_D2-typ_fold_subgr"/>
</dbReference>
<keyword evidence="7" id="KW-0456">Lyase</keyword>
<dbReference type="InterPro" id="IPR006204">
    <property type="entry name" value="GHMP_kinase_N_dom"/>
</dbReference>
<evidence type="ECO:0000313" key="8">
    <source>
        <dbReference type="Proteomes" id="UP000006242"/>
    </source>
</evidence>
<organism evidence="7 8">
    <name type="scientific">Salinisphaera shabanensis E1L3A</name>
    <dbReference type="NCBI Taxonomy" id="1033802"/>
    <lineage>
        <taxon>Bacteria</taxon>
        <taxon>Pseudomonadati</taxon>
        <taxon>Pseudomonadota</taxon>
        <taxon>Gammaproteobacteria</taxon>
        <taxon>Salinisphaerales</taxon>
        <taxon>Salinisphaeraceae</taxon>
        <taxon>Salinisphaera</taxon>
    </lineage>
</organism>
<sequence>MSAAPISPATARAHSNIALIKYWGKRDAALNLPAVGSISITLDALYTDTRVGFHPGAERDSVDIGGRKVDAAPFTKFLDLIRARAGIAHRARVESWNNFPTGAGLASSASGYSALALAACRAAGLETSARDLSILARQGSGSAARSIFGGIVEMHRGQADGGEDAYAEPLLNAEDWPLGVVVAITDRNAKSVNSTAGMAALDERSDYYDAWVARAPDDLASMRDAIAARDFETVGALTEMSCLKLHGLMLSTRPGLIYWNAATVAAMHAIRALRAAGTPVYSRSTPGPRSRRSVRPNIQLRLRLYWPAYLACWIRVSAAWARRPPARLNVTVEASAPGKLFLIGEYAVLAGAPALLTAVDRRVHVRATPSPDARWRLTAANLGIRDLDLGADLQPPPEFDAATRSKLAVFEAVRAHSAAALGTRLTAQHVTIDSRDFAQDGHKLGLGSSAAVAAALTAALSQASGESLDKGALAMRAIAAHRTAQNGRGSGGDVAAAVYGGLISYTRDHTPIPLTWPADLAAYALVTGTGASTPDLVERVADYGNRAPDAHARYMADLRALADAVVGSLNDTRSFLTLAADYFAALCRLDAAAGAGIVTPQHFQLADLAAKHGGVFKTSGAGGGDVGLVFAQRGDEEKRLHAALEQAGARVVDLDFGAAGVACRTPQSPG</sequence>
<evidence type="ECO:0000256" key="1">
    <source>
        <dbReference type="ARBA" id="ARBA00022741"/>
    </source>
</evidence>